<evidence type="ECO:0000256" key="8">
    <source>
        <dbReference type="SAM" id="SignalP"/>
    </source>
</evidence>
<dbReference type="PANTHER" id="PTHR30026">
    <property type="entry name" value="OUTER MEMBRANE PROTEIN TOLC"/>
    <property type="match status" value="1"/>
</dbReference>
<keyword evidence="8" id="KW-0732">Signal</keyword>
<organism evidence="9 10">
    <name type="scientific">Draconibacterium halophilum</name>
    <dbReference type="NCBI Taxonomy" id="2706887"/>
    <lineage>
        <taxon>Bacteria</taxon>
        <taxon>Pseudomonadati</taxon>
        <taxon>Bacteroidota</taxon>
        <taxon>Bacteroidia</taxon>
        <taxon>Marinilabiliales</taxon>
        <taxon>Prolixibacteraceae</taxon>
        <taxon>Draconibacterium</taxon>
    </lineage>
</organism>
<evidence type="ECO:0000256" key="3">
    <source>
        <dbReference type="ARBA" id="ARBA00022448"/>
    </source>
</evidence>
<dbReference type="Pfam" id="PF02321">
    <property type="entry name" value="OEP"/>
    <property type="match status" value="2"/>
</dbReference>
<protein>
    <submittedName>
        <fullName evidence="9">TolC family protein</fullName>
    </submittedName>
</protein>
<feature type="signal peptide" evidence="8">
    <location>
        <begin position="1"/>
        <end position="19"/>
    </location>
</feature>
<comment type="similarity">
    <text evidence="2">Belongs to the outer membrane factor (OMF) (TC 1.B.17) family.</text>
</comment>
<dbReference type="InterPro" id="IPR003423">
    <property type="entry name" value="OMP_efflux"/>
</dbReference>
<dbReference type="PANTHER" id="PTHR30026:SF20">
    <property type="entry name" value="OUTER MEMBRANE PROTEIN TOLC"/>
    <property type="match status" value="1"/>
</dbReference>
<keyword evidence="3" id="KW-0813">Transport</keyword>
<keyword evidence="5" id="KW-0812">Transmembrane</keyword>
<proteinExistence type="inferred from homology"/>
<keyword evidence="10" id="KW-1185">Reference proteome</keyword>
<evidence type="ECO:0000313" key="9">
    <source>
        <dbReference type="EMBL" id="QIA09156.1"/>
    </source>
</evidence>
<keyword evidence="6" id="KW-0472">Membrane</keyword>
<dbReference type="KEGG" id="drc:G0Q07_16160"/>
<dbReference type="GO" id="GO:0015288">
    <property type="term" value="F:porin activity"/>
    <property type="evidence" value="ECO:0007669"/>
    <property type="project" value="TreeGrafter"/>
</dbReference>
<comment type="subcellular location">
    <subcellularLocation>
        <location evidence="1">Cell outer membrane</location>
    </subcellularLocation>
</comment>
<feature type="chain" id="PRO_5025422747" evidence="8">
    <location>
        <begin position="20"/>
        <end position="434"/>
    </location>
</feature>
<evidence type="ECO:0000256" key="5">
    <source>
        <dbReference type="ARBA" id="ARBA00022692"/>
    </source>
</evidence>
<dbReference type="InterPro" id="IPR051906">
    <property type="entry name" value="TolC-like"/>
</dbReference>
<dbReference type="GO" id="GO:0015562">
    <property type="term" value="F:efflux transmembrane transporter activity"/>
    <property type="evidence" value="ECO:0007669"/>
    <property type="project" value="InterPro"/>
</dbReference>
<dbReference type="Proteomes" id="UP000474630">
    <property type="component" value="Chromosome"/>
</dbReference>
<dbReference type="Gene3D" id="1.20.1600.10">
    <property type="entry name" value="Outer membrane efflux proteins (OEP)"/>
    <property type="match status" value="1"/>
</dbReference>
<evidence type="ECO:0000256" key="6">
    <source>
        <dbReference type="ARBA" id="ARBA00023136"/>
    </source>
</evidence>
<dbReference type="EMBL" id="CP048409">
    <property type="protein sequence ID" value="QIA09156.1"/>
    <property type="molecule type" value="Genomic_DNA"/>
</dbReference>
<evidence type="ECO:0000313" key="10">
    <source>
        <dbReference type="Proteomes" id="UP000474630"/>
    </source>
</evidence>
<name>A0A6C0RGN8_9BACT</name>
<dbReference type="RefSeq" id="WP_163348128.1">
    <property type="nucleotide sequence ID" value="NZ_CP048409.1"/>
</dbReference>
<evidence type="ECO:0000256" key="7">
    <source>
        <dbReference type="ARBA" id="ARBA00023237"/>
    </source>
</evidence>
<dbReference type="GO" id="GO:0009279">
    <property type="term" value="C:cell outer membrane"/>
    <property type="evidence" value="ECO:0007669"/>
    <property type="project" value="UniProtKB-SubCell"/>
</dbReference>
<evidence type="ECO:0000256" key="2">
    <source>
        <dbReference type="ARBA" id="ARBA00007613"/>
    </source>
</evidence>
<evidence type="ECO:0000256" key="1">
    <source>
        <dbReference type="ARBA" id="ARBA00004442"/>
    </source>
</evidence>
<dbReference type="PROSITE" id="PS51257">
    <property type="entry name" value="PROKAR_LIPOPROTEIN"/>
    <property type="match status" value="1"/>
</dbReference>
<accession>A0A6C0RGN8</accession>
<evidence type="ECO:0000256" key="4">
    <source>
        <dbReference type="ARBA" id="ARBA00022452"/>
    </source>
</evidence>
<dbReference type="SUPFAM" id="SSF56954">
    <property type="entry name" value="Outer membrane efflux proteins (OEP)"/>
    <property type="match status" value="1"/>
</dbReference>
<sequence>MKNTIISILLAVASFGCYAQETITLSVEQCKEMALQQSEDMKIAGNATAQAQYDKEIAFANYLPNLEGSAMGIYLAPDIDFAGSSLVIKSMYTAGLAIQQPIYAGGKIRTANKLAEIGIESNAEQERMTKAEVIANAQNNYWSYIAVQNKIKLIQAYESQLDTLQLQMQVSHEAGMTTENDYLQVVAKLGEIKYQMLKVKNGANLLRLSLCYVTGLSPNTQIIPTDTIIETGRVQSKGLDLSKRPEIKLLDIAVQASEHQITMAKADNLPQMGIAAGYTWYGNLKTEGVTEYEGEQIPYSKTINGGMLNAIASLSIPIFHWGEGQKHVKKAKLDLENAQYEKEKNSRLMTLEASNALNNLHESLAMIDAAEFAMKQANENLRVMKSKYSVKLAPLSELLAAQAQWQESNSNLIEAKTQYKIYEIEYLKSVGRLD</sequence>
<dbReference type="AlphaFoldDB" id="A0A6C0RGN8"/>
<gene>
    <name evidence="9" type="ORF">G0Q07_16160</name>
</gene>
<keyword evidence="7" id="KW-0998">Cell outer membrane</keyword>
<keyword evidence="4" id="KW-1134">Transmembrane beta strand</keyword>
<reference evidence="9 10" key="1">
    <citation type="submission" date="2020-02" db="EMBL/GenBank/DDBJ databases">
        <title>Genome sequencing for Draconibacterium sp. strain M1.</title>
        <authorList>
            <person name="Park S.-J."/>
        </authorList>
    </citation>
    <scope>NUCLEOTIDE SEQUENCE [LARGE SCALE GENOMIC DNA]</scope>
    <source>
        <strain evidence="9 10">M1</strain>
    </source>
</reference>
<dbReference type="GO" id="GO:1990281">
    <property type="term" value="C:efflux pump complex"/>
    <property type="evidence" value="ECO:0007669"/>
    <property type="project" value="TreeGrafter"/>
</dbReference>